<feature type="domain" description="Methyltransferase type 11" evidence="2">
    <location>
        <begin position="433"/>
        <end position="527"/>
    </location>
</feature>
<dbReference type="Pfam" id="PF01494">
    <property type="entry name" value="FAD_binding_3"/>
    <property type="match status" value="1"/>
</dbReference>
<name>A0A0P8CIP5_9EURY</name>
<dbReference type="Pfam" id="PF08241">
    <property type="entry name" value="Methyltransf_11"/>
    <property type="match status" value="1"/>
</dbReference>
<dbReference type="GO" id="GO:0071949">
    <property type="term" value="F:FAD binding"/>
    <property type="evidence" value="ECO:0007669"/>
    <property type="project" value="InterPro"/>
</dbReference>
<dbReference type="InterPro" id="IPR011777">
    <property type="entry name" value="Geranylgeranyl_Rdtase_fam"/>
</dbReference>
<sequence length="610" mass="68586">MKYDAIVAGLGPAGATAAYEISKKGFNVLALDKQKHPRYKPCGGGLTAKIEKILEPDFKSVVERIIYKVNFTYKGTGDIRAVSRHPIVYMVMRDVFDNFLVEKARAAGAEIHEQEKVTHVEEEKDSVIVMTEKNMYSSKLLIGADGVNGIVARSLGLKPKKRTAVLIEGEVKVKEKVFNRVSEEIQFDFGSVPYGYGWIFPKADHLSLGVGGLKEMIKNPKPYYSGFLSDQYILDDIESERKFGYTIPIFDGESKIAGFRTMLVGDAAALVDPFLAEGIYYAVRSGQIAAEVASAVLHGNTTTASYHKRIAQEIYPEFQYARKIGMVFYTFPKLGYELLKRYPEFYELIFDIVRGEASYEQLLGKMKSKAGIEILAYLGLLKTRPRDVRETYDSIADQYDSYAFFWKNTMGKGVWKYFEEMLKENIKDGATILDAGTGTGEAIKAILKNSNPSKVVGIDISKGMLKIAREKIKDKRVSFEVQDISTLPYPDNSFDVVTSTWALETLKEPKKTVTEFLRVINEDGYVIYVFHSLPNNIMGRLYSYFMKQQLKKKYELRLLTPKERPFHKCGRSSIASFAGGLVTVVVLRKCCSVTDETAPCLIGEEEIPNS</sequence>
<dbReference type="PRINTS" id="PR00420">
    <property type="entry name" value="RNGMNOXGNASE"/>
</dbReference>
<dbReference type="PANTHER" id="PTHR42685">
    <property type="entry name" value="GERANYLGERANYL DIPHOSPHATE REDUCTASE"/>
    <property type="match status" value="1"/>
</dbReference>
<dbReference type="Gene3D" id="3.40.50.150">
    <property type="entry name" value="Vaccinia Virus protein VP39"/>
    <property type="match status" value="1"/>
</dbReference>
<dbReference type="NCBIfam" id="TIGR02032">
    <property type="entry name" value="GG-red-SF"/>
    <property type="match status" value="1"/>
</dbReference>
<dbReference type="InterPro" id="IPR029063">
    <property type="entry name" value="SAM-dependent_MTases_sf"/>
</dbReference>
<evidence type="ECO:0000313" key="4">
    <source>
        <dbReference type="Proteomes" id="UP000050360"/>
    </source>
</evidence>
<protein>
    <submittedName>
        <fullName evidence="3">Geranylgeranyl reductase</fullName>
    </submittedName>
</protein>
<dbReference type="EMBL" id="LKCM01000209">
    <property type="protein sequence ID" value="KPQ42725.1"/>
    <property type="molecule type" value="Genomic_DNA"/>
</dbReference>
<dbReference type="GO" id="GO:0016628">
    <property type="term" value="F:oxidoreductase activity, acting on the CH-CH group of donors, NAD or NADP as acceptor"/>
    <property type="evidence" value="ECO:0007669"/>
    <property type="project" value="InterPro"/>
</dbReference>
<dbReference type="SUPFAM" id="SSF53335">
    <property type="entry name" value="S-adenosyl-L-methionine-dependent methyltransferases"/>
    <property type="match status" value="1"/>
</dbReference>
<accession>A0A0P8CIP5</accession>
<proteinExistence type="predicted"/>
<organism evidence="3 4">
    <name type="scientific">Candidatus Methanoperedens nitratireducens</name>
    <dbReference type="NCBI Taxonomy" id="1392998"/>
    <lineage>
        <taxon>Archaea</taxon>
        <taxon>Methanobacteriati</taxon>
        <taxon>Methanobacteriota</taxon>
        <taxon>Stenosarchaea group</taxon>
        <taxon>Methanomicrobia</taxon>
        <taxon>Methanosarcinales</taxon>
        <taxon>ANME-2 cluster</taxon>
        <taxon>Candidatus Methanoperedentaceae</taxon>
        <taxon>Candidatus Methanoperedens</taxon>
    </lineage>
</organism>
<dbReference type="Gene3D" id="3.50.50.60">
    <property type="entry name" value="FAD/NAD(P)-binding domain"/>
    <property type="match status" value="1"/>
</dbReference>
<dbReference type="Proteomes" id="UP000050360">
    <property type="component" value="Unassembled WGS sequence"/>
</dbReference>
<evidence type="ECO:0000259" key="2">
    <source>
        <dbReference type="Pfam" id="PF08241"/>
    </source>
</evidence>
<comment type="caution">
    <text evidence="3">The sequence shown here is derived from an EMBL/GenBank/DDBJ whole genome shotgun (WGS) entry which is preliminary data.</text>
</comment>
<evidence type="ECO:0000259" key="1">
    <source>
        <dbReference type="Pfam" id="PF01494"/>
    </source>
</evidence>
<feature type="domain" description="FAD-binding" evidence="1">
    <location>
        <begin position="3"/>
        <end position="177"/>
    </location>
</feature>
<dbReference type="InterPro" id="IPR013216">
    <property type="entry name" value="Methyltransf_11"/>
</dbReference>
<dbReference type="PANTHER" id="PTHR42685:SF22">
    <property type="entry name" value="CONDITIONED MEDIUM FACTOR RECEPTOR 1"/>
    <property type="match status" value="1"/>
</dbReference>
<dbReference type="CDD" id="cd02440">
    <property type="entry name" value="AdoMet_MTases"/>
    <property type="match status" value="1"/>
</dbReference>
<dbReference type="InterPro" id="IPR050407">
    <property type="entry name" value="Geranylgeranyl_reductase"/>
</dbReference>
<dbReference type="InterPro" id="IPR036188">
    <property type="entry name" value="FAD/NAD-bd_sf"/>
</dbReference>
<gene>
    <name evidence="3" type="ORF">MPEBLZ_02742</name>
</gene>
<evidence type="ECO:0000313" key="3">
    <source>
        <dbReference type="EMBL" id="KPQ42725.1"/>
    </source>
</evidence>
<dbReference type="GO" id="GO:0008757">
    <property type="term" value="F:S-adenosylmethionine-dependent methyltransferase activity"/>
    <property type="evidence" value="ECO:0007669"/>
    <property type="project" value="InterPro"/>
</dbReference>
<reference evidence="3 4" key="1">
    <citation type="submission" date="2015-09" db="EMBL/GenBank/DDBJ databases">
        <title>A metagenomics-based metabolic model of nitrate-dependent anaerobic oxidation of methane by Methanoperedens-like archaea.</title>
        <authorList>
            <person name="Arshad A."/>
            <person name="Speth D.R."/>
            <person name="De Graaf R.M."/>
            <person name="Op Den Camp H.J."/>
            <person name="Jetten M.S."/>
            <person name="Welte C.U."/>
        </authorList>
    </citation>
    <scope>NUCLEOTIDE SEQUENCE [LARGE SCALE GENOMIC DNA]</scope>
</reference>
<dbReference type="Gene3D" id="3.30.9.10">
    <property type="entry name" value="D-Amino Acid Oxidase, subunit A, domain 2"/>
    <property type="match status" value="1"/>
</dbReference>
<dbReference type="AlphaFoldDB" id="A0A0P8CIP5"/>
<dbReference type="SUPFAM" id="SSF51905">
    <property type="entry name" value="FAD/NAD(P)-binding domain"/>
    <property type="match status" value="1"/>
</dbReference>
<dbReference type="InterPro" id="IPR002938">
    <property type="entry name" value="FAD-bd"/>
</dbReference>